<keyword evidence="1" id="KW-0812">Transmembrane</keyword>
<reference evidence="6" key="1">
    <citation type="submission" date="2016-09" db="EMBL/GenBank/DDBJ databases">
        <authorList>
            <person name="Gulvik C.A."/>
        </authorList>
    </citation>
    <scope>NUCLEOTIDE SEQUENCE [LARGE SCALE GENOMIC DNA]</scope>
    <source>
        <strain evidence="6">DSM 23328</strain>
    </source>
</reference>
<comment type="caution">
    <text evidence="5">The sequence shown here is derived from an EMBL/GenBank/DDBJ whole genome shotgun (WGS) entry which is preliminary data.</text>
</comment>
<evidence type="ECO:0000259" key="3">
    <source>
        <dbReference type="Pfam" id="PF06030"/>
    </source>
</evidence>
<keyword evidence="2" id="KW-0732">Signal</keyword>
<feature type="chain" id="PRO_5009177427" evidence="2">
    <location>
        <begin position="29"/>
        <end position="343"/>
    </location>
</feature>
<dbReference type="Pfam" id="PF06030">
    <property type="entry name" value="WxLIP_PGBD"/>
    <property type="match status" value="1"/>
</dbReference>
<protein>
    <submittedName>
        <fullName evidence="5">Cell wall protein</fullName>
    </submittedName>
</protein>
<dbReference type="InterPro" id="IPR021759">
    <property type="entry name" value="WxLIP_HBD"/>
</dbReference>
<dbReference type="AlphaFoldDB" id="A0A1E5GEC3"/>
<dbReference type="Pfam" id="PF11797">
    <property type="entry name" value="WxLIP_HBD"/>
    <property type="match status" value="1"/>
</dbReference>
<dbReference type="Proteomes" id="UP000094068">
    <property type="component" value="Unassembled WGS sequence"/>
</dbReference>
<name>A0A1E5GEC3_9ENTE</name>
<evidence type="ECO:0000259" key="4">
    <source>
        <dbReference type="Pfam" id="PF11797"/>
    </source>
</evidence>
<dbReference type="OrthoDB" id="2148359at2"/>
<keyword evidence="6" id="KW-1185">Reference proteome</keyword>
<proteinExistence type="predicted"/>
<feature type="domain" description="WxL Interacting Protein host binding" evidence="4">
    <location>
        <begin position="166"/>
        <end position="302"/>
    </location>
</feature>
<evidence type="ECO:0000256" key="2">
    <source>
        <dbReference type="SAM" id="SignalP"/>
    </source>
</evidence>
<dbReference type="RefSeq" id="WP_069646776.1">
    <property type="nucleotide sequence ID" value="NZ_MIJZ01000014.1"/>
</dbReference>
<organism evidence="5 6">
    <name type="scientific">Enterococcus ureasiticus</name>
    <dbReference type="NCBI Taxonomy" id="903984"/>
    <lineage>
        <taxon>Bacteria</taxon>
        <taxon>Bacillati</taxon>
        <taxon>Bacillota</taxon>
        <taxon>Bacilli</taxon>
        <taxon>Lactobacillales</taxon>
        <taxon>Enterococcaceae</taxon>
        <taxon>Enterococcus</taxon>
    </lineage>
</organism>
<feature type="transmembrane region" description="Helical" evidence="1">
    <location>
        <begin position="317"/>
        <end position="338"/>
    </location>
</feature>
<dbReference type="STRING" id="903984.BCR21_12160"/>
<evidence type="ECO:0000313" key="5">
    <source>
        <dbReference type="EMBL" id="OEG11029.1"/>
    </source>
</evidence>
<accession>A0A1E5GEC3</accession>
<feature type="signal peptide" evidence="2">
    <location>
        <begin position="1"/>
        <end position="28"/>
    </location>
</feature>
<dbReference type="EMBL" id="MIJZ01000014">
    <property type="protein sequence ID" value="OEG11029.1"/>
    <property type="molecule type" value="Genomic_DNA"/>
</dbReference>
<evidence type="ECO:0000313" key="6">
    <source>
        <dbReference type="Proteomes" id="UP000094068"/>
    </source>
</evidence>
<feature type="domain" description="WxL Interacting Protein peptidoglycan binding" evidence="3">
    <location>
        <begin position="33"/>
        <end position="151"/>
    </location>
</feature>
<keyword evidence="1" id="KW-1133">Transmembrane helix</keyword>
<dbReference type="InterPro" id="IPR010317">
    <property type="entry name" value="WxLIP_PGBD"/>
</dbReference>
<evidence type="ECO:0000256" key="1">
    <source>
        <dbReference type="SAM" id="Phobius"/>
    </source>
</evidence>
<keyword evidence="1" id="KW-0472">Membrane</keyword>
<gene>
    <name evidence="5" type="ORF">BCR21_12160</name>
</gene>
<sequence length="343" mass="39096">MTFFKIIKHGLMTLLLVTLFSVCETAFAEDMGYSVKAIIPENQIDKTKTYFDLKMTAGQIQNIDLEIKSNSTETLNLVVEPYSATTNQNGELEYSIEPEKNDSSIVYPITRLVSGKQKVTILPKDTKRVTFRLKMPEKDYIGKIVGGFNVYEQENDRQIESTSKKNDVQIKNVFSIVIGIQLRENLNRVKPELKLNAVKAGLFNYRTAITANIQNIKPEFISDLSIKSKVRKNGSKKVIYEAEKSDLAMAPNSNFDFPISLENQELVEGSYELEITARSKSETWAFTRIFRITDEEATRLNEEAVEIESKQKPKYKFIIIIIIVFVSLIILGGIIITLNRLKR</sequence>